<dbReference type="InterPro" id="IPR011050">
    <property type="entry name" value="Pectin_lyase_fold/virulence"/>
</dbReference>
<keyword evidence="1" id="KW-0732">Signal</keyword>
<evidence type="ECO:0000259" key="2">
    <source>
        <dbReference type="Pfam" id="PF13229"/>
    </source>
</evidence>
<dbReference type="AlphaFoldDB" id="A0A371YRH8"/>
<gene>
    <name evidence="3" type="ORF">ACFODO_21385</name>
    <name evidence="4" type="ORF">C9E89_007630</name>
</gene>
<reference evidence="3" key="1">
    <citation type="journal article" date="2014" name="Int. J. Syst. Evol. Microbiol.">
        <title>Complete genome of a new Firmicutes species belonging to the dominant human colonic microbiota ('Ruminococcus bicirculans') reveals two chromosomes and a selective capacity to utilize plant glucans.</title>
        <authorList>
            <consortium name="NISC Comparative Sequencing Program"/>
            <person name="Wegmann U."/>
            <person name="Louis P."/>
            <person name="Goesmann A."/>
            <person name="Henrissat B."/>
            <person name="Duncan S.H."/>
            <person name="Flint H.J."/>
        </authorList>
    </citation>
    <scope>NUCLEOTIDE SEQUENCE</scope>
    <source>
        <strain evidence="3">KCTC 62575</strain>
    </source>
</reference>
<dbReference type="RefSeq" id="WP_107007650.1">
    <property type="nucleotide sequence ID" value="NZ_JBHRSF010000157.1"/>
</dbReference>
<dbReference type="SMART" id="SM00710">
    <property type="entry name" value="PbH1"/>
    <property type="match status" value="7"/>
</dbReference>
<feature type="chain" id="PRO_5017067667" evidence="1">
    <location>
        <begin position="22"/>
        <end position="483"/>
    </location>
</feature>
<dbReference type="Gene3D" id="2.160.20.10">
    <property type="entry name" value="Single-stranded right-handed beta-helix, Pectin lyase-like"/>
    <property type="match status" value="1"/>
</dbReference>
<dbReference type="InterPro" id="IPR012334">
    <property type="entry name" value="Pectin_lyas_fold"/>
</dbReference>
<evidence type="ECO:0000313" key="4">
    <source>
        <dbReference type="EMBL" id="RFC84069.1"/>
    </source>
</evidence>
<dbReference type="InterPro" id="IPR039448">
    <property type="entry name" value="Beta_helix"/>
</dbReference>
<evidence type="ECO:0000313" key="6">
    <source>
        <dbReference type="Proteomes" id="UP001595455"/>
    </source>
</evidence>
<evidence type="ECO:0000256" key="1">
    <source>
        <dbReference type="SAM" id="SignalP"/>
    </source>
</evidence>
<dbReference type="SUPFAM" id="SSF51126">
    <property type="entry name" value="Pectin lyase-like"/>
    <property type="match status" value="1"/>
</dbReference>
<protein>
    <submittedName>
        <fullName evidence="4">3-dehydroshikimate dehydratase</fullName>
    </submittedName>
    <submittedName>
        <fullName evidence="3">Nitrous oxide reductase family maturation protein NosD</fullName>
    </submittedName>
</protein>
<evidence type="ECO:0000313" key="3">
    <source>
        <dbReference type="EMBL" id="MFC2997753.1"/>
    </source>
</evidence>
<accession>A0A371YRH8</accession>
<keyword evidence="6" id="KW-1185">Reference proteome</keyword>
<evidence type="ECO:0000313" key="5">
    <source>
        <dbReference type="Proteomes" id="UP000240957"/>
    </source>
</evidence>
<dbReference type="EMBL" id="JBHRSF010000157">
    <property type="protein sequence ID" value="MFC2997753.1"/>
    <property type="molecule type" value="Genomic_DNA"/>
</dbReference>
<dbReference type="EMBL" id="PYIX02000009">
    <property type="protein sequence ID" value="RFC84069.1"/>
    <property type="molecule type" value="Genomic_DNA"/>
</dbReference>
<comment type="caution">
    <text evidence="4">The sequence shown here is derived from an EMBL/GenBank/DDBJ whole genome shotgun (WGS) entry which is preliminary data.</text>
</comment>
<name>A0A371YRH8_9GAMM</name>
<proteinExistence type="predicted"/>
<feature type="domain" description="Right handed beta helix" evidence="2">
    <location>
        <begin position="120"/>
        <end position="253"/>
    </location>
</feature>
<dbReference type="Pfam" id="PF13229">
    <property type="entry name" value="Beta_helix"/>
    <property type="match status" value="1"/>
</dbReference>
<dbReference type="OrthoDB" id="7178900at2"/>
<dbReference type="Proteomes" id="UP001595455">
    <property type="component" value="Unassembled WGS sequence"/>
</dbReference>
<reference evidence="4 5" key="2">
    <citation type="submission" date="2018-08" db="EMBL/GenBank/DDBJ databases">
        <title>The draft genome of Acinetobacter sichuanensis strain WCHAc060041.</title>
        <authorList>
            <person name="Qin J."/>
            <person name="Feng Y."/>
            <person name="Zong Z."/>
        </authorList>
    </citation>
    <scope>NUCLEOTIDE SEQUENCE [LARGE SCALE GENOMIC DNA]</scope>
    <source>
        <strain evidence="4 5">WCHAc060041</strain>
    </source>
</reference>
<feature type="signal peptide" evidence="1">
    <location>
        <begin position="1"/>
        <end position="21"/>
    </location>
</feature>
<reference evidence="3" key="4">
    <citation type="submission" date="2024-09" db="EMBL/GenBank/DDBJ databases">
        <authorList>
            <person name="Sun Q."/>
            <person name="Mori K."/>
        </authorList>
    </citation>
    <scope>NUCLEOTIDE SEQUENCE</scope>
    <source>
        <strain evidence="3">KCTC 62575</strain>
    </source>
</reference>
<organism evidence="4 5">
    <name type="scientific">Acinetobacter sichuanensis</name>
    <dbReference type="NCBI Taxonomy" id="2136183"/>
    <lineage>
        <taxon>Bacteria</taxon>
        <taxon>Pseudomonadati</taxon>
        <taxon>Pseudomonadota</taxon>
        <taxon>Gammaproteobacteria</taxon>
        <taxon>Moraxellales</taxon>
        <taxon>Moraxellaceae</taxon>
        <taxon>Acinetobacter</taxon>
    </lineage>
</organism>
<dbReference type="Proteomes" id="UP000240957">
    <property type="component" value="Unassembled WGS sequence"/>
</dbReference>
<reference evidence="6" key="3">
    <citation type="journal article" date="2019" name="Int. J. Syst. Evol. Microbiol.">
        <title>The Global Catalogue of Microorganisms (GCM) 10K type strain sequencing project: providing services to taxonomists for standard genome sequencing and annotation.</title>
        <authorList>
            <consortium name="The Broad Institute Genomics Platform"/>
            <consortium name="The Broad Institute Genome Sequencing Center for Infectious Disease"/>
            <person name="Wu L."/>
            <person name="Ma J."/>
        </authorList>
    </citation>
    <scope>NUCLEOTIDE SEQUENCE [LARGE SCALE GENOMIC DNA]</scope>
    <source>
        <strain evidence="6">KCTC 62575</strain>
    </source>
</reference>
<sequence>MKSSIFALSALVLGLGNLSHAQTFVVDQYADHGEKGTLRWAIEQANSQPSEAHQIQIKAVGQAPFVIFPEKPLPEIRTAVSIVGEAWAANGQYIAIDGSKYVKGTGVEACPGAVSGQFGTNVRTTTLPGLVLRDTQNVQIQGLEVRNFCIGVLINRASNNLIQHNRIMNNYGGAGVMLTGDDGQGGSTATTTNNNKVLNNYFQDNGDGLELTRGAAFNLVANNQFISTAQNPEPSQGIEILWGNDNSIVGNTFKNYSDGLQINWGKRNYIAYNELSHNSIGFNLTGDGNILDSNRLHDNRIGVAIRSEKDANAHITLTKNLIWNNGKDVKRCEAGGSCVPEQRTGAIIMNVPALEHAEFVGSRGRGVVMDENTLQHTCQDATQQNCNAKANQNITAPTLQVKQGVVTVEVQAQKNAMYRVEFFGNSQKNANEAEIFLGTEQVVTDENGKAKIQWKPTQKVQSITATLTDIHGASSELSPAVKL</sequence>
<dbReference type="InterPro" id="IPR006626">
    <property type="entry name" value="PbH1"/>
</dbReference>